<reference evidence="2" key="1">
    <citation type="submission" date="2021-01" db="EMBL/GenBank/DDBJ databases">
        <authorList>
            <person name="Kaushik A."/>
        </authorList>
    </citation>
    <scope>NUCLEOTIDE SEQUENCE</scope>
    <source>
        <strain evidence="2">AG2-2IIIB</strain>
    </source>
</reference>
<feature type="region of interest" description="Disordered" evidence="1">
    <location>
        <begin position="1"/>
        <end position="38"/>
    </location>
</feature>
<comment type="caution">
    <text evidence="2">The sequence shown here is derived from an EMBL/GenBank/DDBJ whole genome shotgun (WGS) entry which is preliminary data.</text>
</comment>
<protein>
    <submittedName>
        <fullName evidence="2">Uncharacterized protein</fullName>
    </submittedName>
</protein>
<organism evidence="2 3">
    <name type="scientific">Rhizoctonia solani</name>
    <dbReference type="NCBI Taxonomy" id="456999"/>
    <lineage>
        <taxon>Eukaryota</taxon>
        <taxon>Fungi</taxon>
        <taxon>Dikarya</taxon>
        <taxon>Basidiomycota</taxon>
        <taxon>Agaricomycotina</taxon>
        <taxon>Agaricomycetes</taxon>
        <taxon>Cantharellales</taxon>
        <taxon>Ceratobasidiaceae</taxon>
        <taxon>Rhizoctonia</taxon>
    </lineage>
</organism>
<sequence length="196" mass="22147">MADDVGDESEDEEEQEEEEEDTLDDVDEDDMPMWDVDNGDQDEAKQVYIQNGITLAGWPGRPTTPRSIYPPDQSQLHLDQSEDRAPKIELSTQWNNRKEAVWDIVGPKHGTQAFVSAPAPQARATPKIWTENVYDALDIYPTSLLDKRILASKIPRAVSQSVLLTKHLYDIRANWRTGKVYNFGTARSEGFRSKGG</sequence>
<dbReference type="Proteomes" id="UP000663843">
    <property type="component" value="Unassembled WGS sequence"/>
</dbReference>
<dbReference type="AlphaFoldDB" id="A0A8H2XMB7"/>
<evidence type="ECO:0000313" key="2">
    <source>
        <dbReference type="EMBL" id="CAE6428991.1"/>
    </source>
</evidence>
<name>A0A8H2XMB7_9AGAM</name>
<evidence type="ECO:0000313" key="3">
    <source>
        <dbReference type="Proteomes" id="UP000663843"/>
    </source>
</evidence>
<dbReference type="EMBL" id="CAJMWT010002004">
    <property type="protein sequence ID" value="CAE6428991.1"/>
    <property type="molecule type" value="Genomic_DNA"/>
</dbReference>
<feature type="non-terminal residue" evidence="2">
    <location>
        <position position="1"/>
    </location>
</feature>
<gene>
    <name evidence="2" type="ORF">RDB_LOCUS61967</name>
</gene>
<proteinExistence type="predicted"/>
<accession>A0A8H2XMB7</accession>
<evidence type="ECO:0000256" key="1">
    <source>
        <dbReference type="SAM" id="MobiDB-lite"/>
    </source>
</evidence>